<comment type="similarity">
    <text evidence="2">Belongs to the type I cytokine receptor family. Type 4 subfamily.</text>
</comment>
<dbReference type="Pfam" id="PF18707">
    <property type="entry name" value="IL2RB_N1"/>
    <property type="match status" value="1"/>
</dbReference>
<keyword evidence="7 12" id="KW-0472">Membrane</keyword>
<evidence type="ECO:0000313" key="16">
    <source>
        <dbReference type="RefSeq" id="XP_006865340.1"/>
    </source>
</evidence>
<feature type="domain" description="Fibronectin type-III" evidence="14">
    <location>
        <begin position="134"/>
        <end position="232"/>
    </location>
</feature>
<dbReference type="Gene3D" id="2.60.40.10">
    <property type="entry name" value="Immunoglobulins"/>
    <property type="match status" value="2"/>
</dbReference>
<name>A0A9B0TPF1_CHRAS</name>
<evidence type="ECO:0000256" key="8">
    <source>
        <dbReference type="ARBA" id="ARBA00023157"/>
    </source>
</evidence>
<evidence type="ECO:0000256" key="5">
    <source>
        <dbReference type="ARBA" id="ARBA00022729"/>
    </source>
</evidence>
<dbReference type="GO" id="GO:0019976">
    <property type="term" value="F:interleukin-2 binding"/>
    <property type="evidence" value="ECO:0007669"/>
    <property type="project" value="TreeGrafter"/>
</dbReference>
<gene>
    <name evidence="16" type="primary">IL2RB</name>
</gene>
<dbReference type="GO" id="GO:0016064">
    <property type="term" value="P:immunoglobulin mediated immune response"/>
    <property type="evidence" value="ECO:0007669"/>
    <property type="project" value="TreeGrafter"/>
</dbReference>
<dbReference type="GeneID" id="102833790"/>
<keyword evidence="3" id="KW-1003">Cell membrane</keyword>
<dbReference type="CTD" id="3560"/>
<dbReference type="Proteomes" id="UP000504623">
    <property type="component" value="Unplaced"/>
</dbReference>
<evidence type="ECO:0000256" key="4">
    <source>
        <dbReference type="ARBA" id="ARBA00022692"/>
    </source>
</evidence>
<evidence type="ECO:0000256" key="1">
    <source>
        <dbReference type="ARBA" id="ARBA00004251"/>
    </source>
</evidence>
<dbReference type="CDD" id="cd00063">
    <property type="entry name" value="FN3"/>
    <property type="match status" value="1"/>
</dbReference>
<proteinExistence type="inferred from homology"/>
<reference evidence="16" key="1">
    <citation type="submission" date="2025-08" db="UniProtKB">
        <authorList>
            <consortium name="RefSeq"/>
        </authorList>
    </citation>
    <scope>IDENTIFICATION</scope>
    <source>
        <tissue evidence="16">Spleen</tissue>
    </source>
</reference>
<dbReference type="PROSITE" id="PS50853">
    <property type="entry name" value="FN3"/>
    <property type="match status" value="1"/>
</dbReference>
<dbReference type="SMART" id="SM00060">
    <property type="entry name" value="FN3"/>
    <property type="match status" value="1"/>
</dbReference>
<protein>
    <submittedName>
        <fullName evidence="16">Interleukin-2 receptor subunit beta</fullName>
    </submittedName>
</protein>
<evidence type="ECO:0000313" key="15">
    <source>
        <dbReference type="Proteomes" id="UP000504623"/>
    </source>
</evidence>
<evidence type="ECO:0000256" key="6">
    <source>
        <dbReference type="ARBA" id="ARBA00022989"/>
    </source>
</evidence>
<keyword evidence="4 12" id="KW-0812">Transmembrane</keyword>
<evidence type="ECO:0000256" key="11">
    <source>
        <dbReference type="SAM" id="MobiDB-lite"/>
    </source>
</evidence>
<evidence type="ECO:0000256" key="7">
    <source>
        <dbReference type="ARBA" id="ARBA00023136"/>
    </source>
</evidence>
<keyword evidence="8" id="KW-1015">Disulfide bond</keyword>
<feature type="region of interest" description="Disordered" evidence="11">
    <location>
        <begin position="393"/>
        <end position="453"/>
    </location>
</feature>
<organism evidence="15 16">
    <name type="scientific">Chrysochloris asiatica</name>
    <name type="common">Cape golden mole</name>
    <dbReference type="NCBI Taxonomy" id="185453"/>
    <lineage>
        <taxon>Eukaryota</taxon>
        <taxon>Metazoa</taxon>
        <taxon>Chordata</taxon>
        <taxon>Craniata</taxon>
        <taxon>Vertebrata</taxon>
        <taxon>Euteleostomi</taxon>
        <taxon>Mammalia</taxon>
        <taxon>Eutheria</taxon>
        <taxon>Afrotheria</taxon>
        <taxon>Chrysochloridae</taxon>
        <taxon>Chrysochlorinae</taxon>
        <taxon>Chrysochloris</taxon>
    </lineage>
</organism>
<evidence type="ECO:0000256" key="3">
    <source>
        <dbReference type="ARBA" id="ARBA00022475"/>
    </source>
</evidence>
<feature type="transmembrane region" description="Helical" evidence="12">
    <location>
        <begin position="245"/>
        <end position="266"/>
    </location>
</feature>
<dbReference type="InterPro" id="IPR036116">
    <property type="entry name" value="FN3_sf"/>
</dbReference>
<feature type="region of interest" description="Disordered" evidence="11">
    <location>
        <begin position="468"/>
        <end position="523"/>
    </location>
</feature>
<dbReference type="InterPro" id="IPR003961">
    <property type="entry name" value="FN3_dom"/>
</dbReference>
<keyword evidence="10" id="KW-0325">Glycoprotein</keyword>
<dbReference type="GO" id="GO:0004896">
    <property type="term" value="F:cytokine receptor activity"/>
    <property type="evidence" value="ECO:0007669"/>
    <property type="project" value="TreeGrafter"/>
</dbReference>
<dbReference type="PANTHER" id="PTHR23037">
    <property type="entry name" value="CYTOKINE RECEPTOR"/>
    <property type="match status" value="1"/>
</dbReference>
<evidence type="ECO:0000256" key="12">
    <source>
        <dbReference type="SAM" id="Phobius"/>
    </source>
</evidence>
<dbReference type="OrthoDB" id="9419853at2759"/>
<keyword evidence="6 12" id="KW-1133">Transmembrane helix</keyword>
<dbReference type="InterPro" id="IPR040951">
    <property type="entry name" value="IL2RB_N1"/>
</dbReference>
<evidence type="ECO:0000256" key="10">
    <source>
        <dbReference type="ARBA" id="ARBA00023180"/>
    </source>
</evidence>
<comment type="subcellular location">
    <subcellularLocation>
        <location evidence="1">Cell membrane</location>
        <topology evidence="1">Single-pass type I membrane protein</topology>
    </subcellularLocation>
</comment>
<dbReference type="InterPro" id="IPR013783">
    <property type="entry name" value="Ig-like_fold"/>
</dbReference>
<sequence length="548" mass="60370">MAAPPLSWHLPLLMLLLPLASPGPSTAVKDASTLTCFYNSKANISCDWSRDGALQAQDCELHAQSENRWWNKTCKLLPTSRESWTCNLIIGSPESQILTAADVVTISVKCHQGKQQWVATSLYFKPFDNLRLMAPTSLQIVKIEARRCNVTWTLPQVSHYIKHYLEFQVRTRLQGHSWGETLSIKQNQQWLYLETLSPDTTYELQVQTRARKDINMTWSPWSQPLSFRTRPEAPGKTLPLSWRSYMIGGVSGTITFIFIILVCLLVKCQYISPWLKKVLECRIPDPSEFFSQLSEEHGGDFQKWLSSPFPSASFSPHGTAPEISPLEVMDRDAKTTQLLLCPQDKVPMPSPSSHSHTSCFTNQGYFFFHLPDALEIEACQVYFTYDPCTAEPDEGRSGAPAGSPQLALPPQPGEDDAYCTFPPGEDLLLFSPGLLGGPGPPNTAQGGSGTREERQHFCLQGDVCGESASRPVGSPAPGSPSLVSVKELAPGEGGEQVPVPGSEEGDGCPWDTFPGQGQAKALTSSLTQNTDVYLSLQELQDQDPAHLS</sequence>
<keyword evidence="15" id="KW-1185">Reference proteome</keyword>
<dbReference type="RefSeq" id="XP_006865340.1">
    <property type="nucleotide sequence ID" value="XM_006865278.1"/>
</dbReference>
<evidence type="ECO:0000259" key="14">
    <source>
        <dbReference type="PROSITE" id="PS50853"/>
    </source>
</evidence>
<dbReference type="SUPFAM" id="SSF49265">
    <property type="entry name" value="Fibronectin type III"/>
    <property type="match status" value="2"/>
</dbReference>
<dbReference type="PANTHER" id="PTHR23037:SF30">
    <property type="entry name" value="INTERLEUKIN-2 RECEPTOR SUBUNIT BETA"/>
    <property type="match status" value="1"/>
</dbReference>
<keyword evidence="9 16" id="KW-0675">Receptor</keyword>
<dbReference type="GO" id="GO:0009897">
    <property type="term" value="C:external side of plasma membrane"/>
    <property type="evidence" value="ECO:0007669"/>
    <property type="project" value="TreeGrafter"/>
</dbReference>
<dbReference type="Pfam" id="PF00041">
    <property type="entry name" value="fn3"/>
    <property type="match status" value="1"/>
</dbReference>
<evidence type="ECO:0000256" key="2">
    <source>
        <dbReference type="ARBA" id="ARBA00008280"/>
    </source>
</evidence>
<keyword evidence="5 13" id="KW-0732">Signal</keyword>
<feature type="chain" id="PRO_5039205390" evidence="13">
    <location>
        <begin position="28"/>
        <end position="548"/>
    </location>
</feature>
<evidence type="ECO:0000256" key="13">
    <source>
        <dbReference type="SAM" id="SignalP"/>
    </source>
</evidence>
<feature type="signal peptide" evidence="13">
    <location>
        <begin position="1"/>
        <end position="27"/>
    </location>
</feature>
<dbReference type="AlphaFoldDB" id="A0A9B0TPF1"/>
<evidence type="ECO:0000256" key="9">
    <source>
        <dbReference type="ARBA" id="ARBA00023170"/>
    </source>
</evidence>
<accession>A0A9B0TPF1</accession>